<protein>
    <submittedName>
        <fullName evidence="3">Osmoprotectant transport system substrate-binding protein</fullName>
    </submittedName>
</protein>
<dbReference type="Proteomes" id="UP000320876">
    <property type="component" value="Unassembled WGS sequence"/>
</dbReference>
<dbReference type="Gene3D" id="3.40.190.10">
    <property type="entry name" value="Periplasmic binding protein-like II"/>
    <property type="match status" value="1"/>
</dbReference>
<dbReference type="Pfam" id="PF04069">
    <property type="entry name" value="OpuAC"/>
    <property type="match status" value="1"/>
</dbReference>
<keyword evidence="1" id="KW-0732">Signal</keyword>
<reference evidence="3 4" key="1">
    <citation type="submission" date="2019-06" db="EMBL/GenBank/DDBJ databases">
        <title>Sequencing the genomes of 1000 actinobacteria strains.</title>
        <authorList>
            <person name="Klenk H.-P."/>
        </authorList>
    </citation>
    <scope>NUCLEOTIDE SEQUENCE [LARGE SCALE GENOMIC DNA]</scope>
    <source>
        <strain evidence="3 4">DSM 45679</strain>
    </source>
</reference>
<accession>A0A542DHK3</accession>
<feature type="signal peptide" evidence="1">
    <location>
        <begin position="1"/>
        <end position="21"/>
    </location>
</feature>
<dbReference type="GO" id="GO:0022857">
    <property type="term" value="F:transmembrane transporter activity"/>
    <property type="evidence" value="ECO:0007669"/>
    <property type="project" value="InterPro"/>
</dbReference>
<name>A0A542DHK3_AMYCI</name>
<feature type="domain" description="ABC-type glycine betaine transport system substrate-binding" evidence="2">
    <location>
        <begin position="39"/>
        <end position="296"/>
    </location>
</feature>
<dbReference type="AlphaFoldDB" id="A0A542DHK3"/>
<gene>
    <name evidence="3" type="ORF">FB471_2247</name>
</gene>
<dbReference type="RefSeq" id="WP_141997576.1">
    <property type="nucleotide sequence ID" value="NZ_VFML01000001.1"/>
</dbReference>
<evidence type="ECO:0000256" key="1">
    <source>
        <dbReference type="SAM" id="SignalP"/>
    </source>
</evidence>
<evidence type="ECO:0000313" key="3">
    <source>
        <dbReference type="EMBL" id="TQJ02516.1"/>
    </source>
</evidence>
<dbReference type="OrthoDB" id="9781705at2"/>
<keyword evidence="4" id="KW-1185">Reference proteome</keyword>
<comment type="caution">
    <text evidence="3">The sequence shown here is derived from an EMBL/GenBank/DDBJ whole genome shotgun (WGS) entry which is preliminary data.</text>
</comment>
<sequence length="301" mass="32100">MRRSVIVVIASLVLLATGCSGDPLKSGSQDGPGDGSGGKVVVGSFNFGESRVLAHVYAEMLRSVGAQNVAVPSSLGSREVVVRALQDGSINLIPEYSGNLLRHFEKGTEASTSEEVFAQLGDKLPESLQVLEQAAAENKDKLVVSQDLAATGIETISNLAPRCEELVFGGPGEWAKRWEETIKQLYGCDFAEITVTDTGGPVTISALNSDEIDVGALFSTDPAIQQNGFVALEDDKNMFPAQNVVPLAKKDVLSDKQKQALNSVSAALTTEKLTQINVELDVKKRNPVDIAQEFLKSNNLL</sequence>
<dbReference type="CDD" id="cd13606">
    <property type="entry name" value="PBP2_ProX_like"/>
    <property type="match status" value="1"/>
</dbReference>
<dbReference type="Gene3D" id="3.40.190.120">
    <property type="entry name" value="Osmoprotection protein (prox), domain 2"/>
    <property type="match status" value="1"/>
</dbReference>
<dbReference type="GO" id="GO:0043190">
    <property type="term" value="C:ATP-binding cassette (ABC) transporter complex"/>
    <property type="evidence" value="ECO:0007669"/>
    <property type="project" value="InterPro"/>
</dbReference>
<dbReference type="PROSITE" id="PS51257">
    <property type="entry name" value="PROKAR_LIPOPROTEIN"/>
    <property type="match status" value="1"/>
</dbReference>
<evidence type="ECO:0000313" key="4">
    <source>
        <dbReference type="Proteomes" id="UP000320876"/>
    </source>
</evidence>
<evidence type="ECO:0000259" key="2">
    <source>
        <dbReference type="Pfam" id="PF04069"/>
    </source>
</evidence>
<dbReference type="EMBL" id="VFML01000001">
    <property type="protein sequence ID" value="TQJ02516.1"/>
    <property type="molecule type" value="Genomic_DNA"/>
</dbReference>
<feature type="chain" id="PRO_5021891604" evidence="1">
    <location>
        <begin position="22"/>
        <end position="301"/>
    </location>
</feature>
<organism evidence="3 4">
    <name type="scientific">Amycolatopsis cihanbeyliensis</name>
    <dbReference type="NCBI Taxonomy" id="1128664"/>
    <lineage>
        <taxon>Bacteria</taxon>
        <taxon>Bacillati</taxon>
        <taxon>Actinomycetota</taxon>
        <taxon>Actinomycetes</taxon>
        <taxon>Pseudonocardiales</taxon>
        <taxon>Pseudonocardiaceae</taxon>
        <taxon>Amycolatopsis</taxon>
    </lineage>
</organism>
<dbReference type="InterPro" id="IPR007210">
    <property type="entry name" value="ABC_Gly_betaine_transp_sub-bd"/>
</dbReference>
<dbReference type="SUPFAM" id="SSF53850">
    <property type="entry name" value="Periplasmic binding protein-like II"/>
    <property type="match status" value="1"/>
</dbReference>
<proteinExistence type="predicted"/>